<gene>
    <name evidence="2" type="ORF">B0H17DRAFT_414585</name>
</gene>
<feature type="region of interest" description="Disordered" evidence="1">
    <location>
        <begin position="40"/>
        <end position="77"/>
    </location>
</feature>
<evidence type="ECO:0000313" key="2">
    <source>
        <dbReference type="EMBL" id="KAJ7696023.1"/>
    </source>
</evidence>
<feature type="compositionally biased region" description="Acidic residues" evidence="1">
    <location>
        <begin position="53"/>
        <end position="67"/>
    </location>
</feature>
<comment type="caution">
    <text evidence="2">The sequence shown here is derived from an EMBL/GenBank/DDBJ whole genome shotgun (WGS) entry which is preliminary data.</text>
</comment>
<reference evidence="2" key="1">
    <citation type="submission" date="2023-03" db="EMBL/GenBank/DDBJ databases">
        <title>Massive genome expansion in bonnet fungi (Mycena s.s.) driven by repeated elements and novel gene families across ecological guilds.</title>
        <authorList>
            <consortium name="Lawrence Berkeley National Laboratory"/>
            <person name="Harder C.B."/>
            <person name="Miyauchi S."/>
            <person name="Viragh M."/>
            <person name="Kuo A."/>
            <person name="Thoen E."/>
            <person name="Andreopoulos B."/>
            <person name="Lu D."/>
            <person name="Skrede I."/>
            <person name="Drula E."/>
            <person name="Henrissat B."/>
            <person name="Morin E."/>
            <person name="Kohler A."/>
            <person name="Barry K."/>
            <person name="LaButti K."/>
            <person name="Morin E."/>
            <person name="Salamov A."/>
            <person name="Lipzen A."/>
            <person name="Mereny Z."/>
            <person name="Hegedus B."/>
            <person name="Baldrian P."/>
            <person name="Stursova M."/>
            <person name="Weitz H."/>
            <person name="Taylor A."/>
            <person name="Grigoriev I.V."/>
            <person name="Nagy L.G."/>
            <person name="Martin F."/>
            <person name="Kauserud H."/>
        </authorList>
    </citation>
    <scope>NUCLEOTIDE SEQUENCE</scope>
    <source>
        <strain evidence="2">CBHHK067</strain>
    </source>
</reference>
<evidence type="ECO:0000313" key="3">
    <source>
        <dbReference type="Proteomes" id="UP001221757"/>
    </source>
</evidence>
<dbReference type="AlphaFoldDB" id="A0AAD7DNI8"/>
<evidence type="ECO:0000256" key="1">
    <source>
        <dbReference type="SAM" id="MobiDB-lite"/>
    </source>
</evidence>
<dbReference type="EMBL" id="JARKIE010000036">
    <property type="protein sequence ID" value="KAJ7696023.1"/>
    <property type="molecule type" value="Genomic_DNA"/>
</dbReference>
<sequence>MLKEILTGLGMSGRMSLEQAKAIKAKRELAQELEDVQAFAASTTSSKTAEPPKEEEAEDESEEEEMEMPARHKTNARRSIMAFLEDQSDDD</sequence>
<protein>
    <submittedName>
        <fullName evidence="2">Uncharacterized protein</fullName>
    </submittedName>
</protein>
<dbReference type="Proteomes" id="UP001221757">
    <property type="component" value="Unassembled WGS sequence"/>
</dbReference>
<organism evidence="2 3">
    <name type="scientific">Mycena rosella</name>
    <name type="common">Pink bonnet</name>
    <name type="synonym">Agaricus rosellus</name>
    <dbReference type="NCBI Taxonomy" id="1033263"/>
    <lineage>
        <taxon>Eukaryota</taxon>
        <taxon>Fungi</taxon>
        <taxon>Dikarya</taxon>
        <taxon>Basidiomycota</taxon>
        <taxon>Agaricomycotina</taxon>
        <taxon>Agaricomycetes</taxon>
        <taxon>Agaricomycetidae</taxon>
        <taxon>Agaricales</taxon>
        <taxon>Marasmiineae</taxon>
        <taxon>Mycenaceae</taxon>
        <taxon>Mycena</taxon>
    </lineage>
</organism>
<proteinExistence type="predicted"/>
<keyword evidence="3" id="KW-1185">Reference proteome</keyword>
<accession>A0AAD7DNI8</accession>
<name>A0AAD7DNI8_MYCRO</name>
<feature type="compositionally biased region" description="Low complexity" evidence="1">
    <location>
        <begin position="40"/>
        <end position="49"/>
    </location>
</feature>